<dbReference type="PROSITE" id="PS50885">
    <property type="entry name" value="HAMP"/>
    <property type="match status" value="1"/>
</dbReference>
<dbReference type="AlphaFoldDB" id="A0A3S1D6S6"/>
<dbReference type="InterPro" id="IPR003660">
    <property type="entry name" value="HAMP_dom"/>
</dbReference>
<keyword evidence="7" id="KW-0812">Transmembrane</keyword>
<dbReference type="InterPro" id="IPR004089">
    <property type="entry name" value="MCPsignal_dom"/>
</dbReference>
<keyword evidence="11" id="KW-1185">Reference proteome</keyword>
<gene>
    <name evidence="10" type="ORF">EJP77_18045</name>
</gene>
<feature type="domain" description="HAMP" evidence="9">
    <location>
        <begin position="61"/>
        <end position="111"/>
    </location>
</feature>
<keyword evidence="4 6" id="KW-0807">Transducer</keyword>
<accession>A0A3S1D6S6</accession>
<keyword evidence="7" id="KW-1133">Transmembrane helix</keyword>
<keyword evidence="2" id="KW-1003">Cell membrane</keyword>
<sequence length="416" mass="45297">MSWLNKLSMSARITASCYLIAALFGVPVLVTFLLLGNVLVGIALIVVLAILTYPLSRVIEKALTSSFDEITSVTNRISKGDFTQRADESGTASSLSRSFNSMVDKLTQILRDASGITSQVMSASRGISDKNQELSTVMHQVALSAHELAVGANEISQDVAGMTTAIQEIEQKVGSYADSTKEMNVRSAHTLSLVEQGSQAVEKQAEGMQRNIEATNKVSATIDTLSRNAKGITKITKTISEIAEQTNLLSLNASIEAARAGEHGKGFAVVAEEVRKLAEESTQSTKEVFDLVRNIEMDIMHAITHISTNEEVVRLQNEMIKESKEIFQQIVQSVQFITEQIESFSKESDIMLESAHQISGAIQNISAITEQSAAGTQQVSAYMNEQISSIKLVADEAEAMNQAVFKLQKTIHIFKF</sequence>
<evidence type="ECO:0000256" key="5">
    <source>
        <dbReference type="ARBA" id="ARBA00029447"/>
    </source>
</evidence>
<feature type="transmembrane region" description="Helical" evidence="7">
    <location>
        <begin position="38"/>
        <end position="56"/>
    </location>
</feature>
<feature type="domain" description="Methyl-accepting transducer" evidence="8">
    <location>
        <begin position="130"/>
        <end position="380"/>
    </location>
</feature>
<dbReference type="RefSeq" id="WP_127200660.1">
    <property type="nucleotide sequence ID" value="NZ_RZNX01000011.1"/>
</dbReference>
<dbReference type="SUPFAM" id="SSF58104">
    <property type="entry name" value="Methyl-accepting chemotaxis protein (MCP) signaling domain"/>
    <property type="match status" value="1"/>
</dbReference>
<dbReference type="OrthoDB" id="2489132at2"/>
<dbReference type="Gene3D" id="6.10.340.10">
    <property type="match status" value="1"/>
</dbReference>
<dbReference type="PANTHER" id="PTHR32089:SF112">
    <property type="entry name" value="LYSOZYME-LIKE PROTEIN-RELATED"/>
    <property type="match status" value="1"/>
</dbReference>
<evidence type="ECO:0000259" key="9">
    <source>
        <dbReference type="PROSITE" id="PS50885"/>
    </source>
</evidence>
<name>A0A3S1D6S6_9BACL</name>
<comment type="subcellular location">
    <subcellularLocation>
        <location evidence="1">Cell membrane</location>
    </subcellularLocation>
</comment>
<dbReference type="EMBL" id="RZNX01000011">
    <property type="protein sequence ID" value="RUT28116.1"/>
    <property type="molecule type" value="Genomic_DNA"/>
</dbReference>
<evidence type="ECO:0000256" key="6">
    <source>
        <dbReference type="PROSITE-ProRule" id="PRU00284"/>
    </source>
</evidence>
<keyword evidence="3 7" id="KW-0472">Membrane</keyword>
<evidence type="ECO:0000256" key="2">
    <source>
        <dbReference type="ARBA" id="ARBA00022475"/>
    </source>
</evidence>
<proteinExistence type="inferred from homology"/>
<dbReference type="GO" id="GO:0007165">
    <property type="term" value="P:signal transduction"/>
    <property type="evidence" value="ECO:0007669"/>
    <property type="project" value="UniProtKB-KW"/>
</dbReference>
<dbReference type="Proteomes" id="UP000272464">
    <property type="component" value="Unassembled WGS sequence"/>
</dbReference>
<evidence type="ECO:0000256" key="4">
    <source>
        <dbReference type="ARBA" id="ARBA00023224"/>
    </source>
</evidence>
<dbReference type="Gene3D" id="1.10.287.950">
    <property type="entry name" value="Methyl-accepting chemotaxis protein"/>
    <property type="match status" value="1"/>
</dbReference>
<evidence type="ECO:0000313" key="10">
    <source>
        <dbReference type="EMBL" id="RUT28116.1"/>
    </source>
</evidence>
<dbReference type="Pfam" id="PF00015">
    <property type="entry name" value="MCPsignal"/>
    <property type="match status" value="1"/>
</dbReference>
<dbReference type="Pfam" id="PF00672">
    <property type="entry name" value="HAMP"/>
    <property type="match status" value="1"/>
</dbReference>
<evidence type="ECO:0000259" key="8">
    <source>
        <dbReference type="PROSITE" id="PS50111"/>
    </source>
</evidence>
<dbReference type="GO" id="GO:0005886">
    <property type="term" value="C:plasma membrane"/>
    <property type="evidence" value="ECO:0007669"/>
    <property type="project" value="UniProtKB-SubCell"/>
</dbReference>
<evidence type="ECO:0000256" key="3">
    <source>
        <dbReference type="ARBA" id="ARBA00023136"/>
    </source>
</evidence>
<evidence type="ECO:0000256" key="7">
    <source>
        <dbReference type="SAM" id="Phobius"/>
    </source>
</evidence>
<evidence type="ECO:0000313" key="11">
    <source>
        <dbReference type="Proteomes" id="UP000272464"/>
    </source>
</evidence>
<dbReference type="SMART" id="SM00283">
    <property type="entry name" value="MA"/>
    <property type="match status" value="1"/>
</dbReference>
<comment type="caution">
    <text evidence="10">The sequence shown here is derived from an EMBL/GenBank/DDBJ whole genome shotgun (WGS) entry which is preliminary data.</text>
</comment>
<dbReference type="CDD" id="cd06225">
    <property type="entry name" value="HAMP"/>
    <property type="match status" value="1"/>
</dbReference>
<dbReference type="PANTHER" id="PTHR32089">
    <property type="entry name" value="METHYL-ACCEPTING CHEMOTAXIS PROTEIN MCPB"/>
    <property type="match status" value="1"/>
</dbReference>
<evidence type="ECO:0000256" key="1">
    <source>
        <dbReference type="ARBA" id="ARBA00004236"/>
    </source>
</evidence>
<reference evidence="10 11" key="1">
    <citation type="submission" date="2018-12" db="EMBL/GenBank/DDBJ databases">
        <authorList>
            <person name="Sun L."/>
            <person name="Chen Z."/>
        </authorList>
    </citation>
    <scope>NUCLEOTIDE SEQUENCE [LARGE SCALE GENOMIC DNA]</scope>
    <source>
        <strain evidence="10 11">3-5-3</strain>
    </source>
</reference>
<dbReference type="SMART" id="SM00304">
    <property type="entry name" value="HAMP"/>
    <property type="match status" value="1"/>
</dbReference>
<protein>
    <submittedName>
        <fullName evidence="10">HAMP domain-containing protein</fullName>
    </submittedName>
</protein>
<comment type="similarity">
    <text evidence="5">Belongs to the methyl-accepting chemotaxis (MCP) protein family.</text>
</comment>
<organism evidence="10 11">
    <name type="scientific">Paenibacillus zeisoli</name>
    <dbReference type="NCBI Taxonomy" id="2496267"/>
    <lineage>
        <taxon>Bacteria</taxon>
        <taxon>Bacillati</taxon>
        <taxon>Bacillota</taxon>
        <taxon>Bacilli</taxon>
        <taxon>Bacillales</taxon>
        <taxon>Paenibacillaceae</taxon>
        <taxon>Paenibacillus</taxon>
    </lineage>
</organism>
<dbReference type="PROSITE" id="PS50111">
    <property type="entry name" value="CHEMOTAXIS_TRANSDUC_2"/>
    <property type="match status" value="1"/>
</dbReference>